<reference evidence="1 2" key="1">
    <citation type="journal article" date="2012" name="ISME J.">
        <title>Nitrification expanded: discovery, physiology and genomics of a nitrite-oxidizing bacterium from the phylum Chloroflexi.</title>
        <authorList>
            <person name="Sorokin D.Y."/>
            <person name="Lucker S."/>
            <person name="Vejmelkova D."/>
            <person name="Kostrikina N.A."/>
            <person name="Kleerebezem R."/>
            <person name="Rijpstra W.I."/>
            <person name="Damste J.S."/>
            <person name="Le Paslier D."/>
            <person name="Muyzer G."/>
            <person name="Wagner M."/>
            <person name="van Loosdrecht M.C."/>
            <person name="Daims H."/>
        </authorList>
    </citation>
    <scope>NUCLEOTIDE SEQUENCE [LARGE SCALE GENOMIC DNA]</scope>
    <source>
        <strain evidence="2">none</strain>
    </source>
</reference>
<comment type="caution">
    <text evidence="1">The sequence shown here is derived from an EMBL/GenBank/DDBJ whole genome shotgun (WGS) entry which is preliminary data.</text>
</comment>
<dbReference type="InterPro" id="IPR036249">
    <property type="entry name" value="Thioredoxin-like_sf"/>
</dbReference>
<dbReference type="OrthoDB" id="158166at2"/>
<dbReference type="AlphaFoldDB" id="I4EDQ6"/>
<dbReference type="Pfam" id="PF14595">
    <property type="entry name" value="Thioredoxin_9"/>
    <property type="match status" value="1"/>
</dbReference>
<dbReference type="Proteomes" id="UP000004221">
    <property type="component" value="Unassembled WGS sequence"/>
</dbReference>
<dbReference type="Gene3D" id="3.40.30.10">
    <property type="entry name" value="Glutaredoxin"/>
    <property type="match status" value="1"/>
</dbReference>
<organism evidence="1 2">
    <name type="scientific">Nitrolancea hollandica Lb</name>
    <dbReference type="NCBI Taxonomy" id="1129897"/>
    <lineage>
        <taxon>Bacteria</taxon>
        <taxon>Pseudomonadati</taxon>
        <taxon>Thermomicrobiota</taxon>
        <taxon>Thermomicrobia</taxon>
        <taxon>Sphaerobacterales</taxon>
        <taxon>Sphaerobacterineae</taxon>
        <taxon>Sphaerobacteraceae</taxon>
        <taxon>Nitrolancea</taxon>
    </lineage>
</organism>
<protein>
    <recommendedName>
        <fullName evidence="3">Thioredoxin family protein</fullName>
    </recommendedName>
</protein>
<dbReference type="CDD" id="cd02947">
    <property type="entry name" value="TRX_family"/>
    <property type="match status" value="1"/>
</dbReference>
<accession>I4EDQ6</accession>
<dbReference type="RefSeq" id="WP_008475265.1">
    <property type="nucleotide sequence ID" value="NZ_CAGS01000067.1"/>
</dbReference>
<gene>
    <name evidence="1" type="ORF">NITHO_1590009</name>
</gene>
<dbReference type="EMBL" id="CAGS01000067">
    <property type="protein sequence ID" value="CCF82818.1"/>
    <property type="molecule type" value="Genomic_DNA"/>
</dbReference>
<name>I4EDQ6_9BACT</name>
<evidence type="ECO:0000313" key="2">
    <source>
        <dbReference type="Proteomes" id="UP000004221"/>
    </source>
</evidence>
<proteinExistence type="predicted"/>
<evidence type="ECO:0000313" key="1">
    <source>
        <dbReference type="EMBL" id="CCF82818.1"/>
    </source>
</evidence>
<sequence>MQAAEHFHEGMAIAEYLSRMRENRDHFIRNIEQTPVSDADRFVLGGEPLRILIFTEDWCQDSVQFVPMVAKLEQEVPDIEVRVLFRDAHLDLVSRYRSKDGRQAIPTFVFFDGDMREIGVLVERPAVATEEIAAETRRFQKAHPELPGINRTVDRMPDETRRAVKAHTREWRVDKQERWTRYMFDEIARIVQAARQDRVA</sequence>
<keyword evidence="2" id="KW-1185">Reference proteome</keyword>
<dbReference type="SUPFAM" id="SSF52833">
    <property type="entry name" value="Thioredoxin-like"/>
    <property type="match status" value="1"/>
</dbReference>
<evidence type="ECO:0008006" key="3">
    <source>
        <dbReference type="Google" id="ProtNLM"/>
    </source>
</evidence>